<reference evidence="11" key="3">
    <citation type="submission" date="2025-04" db="UniProtKB">
        <authorList>
            <consortium name="RefSeq"/>
        </authorList>
    </citation>
    <scope>IDENTIFICATION</scope>
    <source>
        <strain evidence="11">CBS 781.70</strain>
    </source>
</reference>
<feature type="transmembrane region" description="Helical" evidence="7">
    <location>
        <begin position="97"/>
        <end position="120"/>
    </location>
</feature>
<dbReference type="EMBL" id="ML975155">
    <property type="protein sequence ID" value="KAF1813317.1"/>
    <property type="molecule type" value="Genomic_DNA"/>
</dbReference>
<feature type="domain" description="EXPERA" evidence="8">
    <location>
        <begin position="10"/>
        <end position="146"/>
    </location>
</feature>
<keyword evidence="4 7" id="KW-0256">Endoplasmic reticulum</keyword>
<dbReference type="PROSITE" id="PS51751">
    <property type="entry name" value="EXPERA"/>
    <property type="match status" value="1"/>
</dbReference>
<dbReference type="InterPro" id="IPR051987">
    <property type="entry name" value="Sigma-2_receptor-like"/>
</dbReference>
<comment type="subcellular location">
    <subcellularLocation>
        <location evidence="1">Endoplasmic reticulum membrane</location>
        <topology evidence="1">Multi-pass membrane protein</topology>
    </subcellularLocation>
</comment>
<dbReference type="PIRSF" id="PIRSF031032">
    <property type="entry name" value="TMP_97_prd"/>
    <property type="match status" value="1"/>
</dbReference>
<comment type="similarity">
    <text evidence="2">Belongs to the TMEM97/sigma-2 receptor family.</text>
</comment>
<evidence type="ECO:0000313" key="11">
    <source>
        <dbReference type="RefSeq" id="XP_033534948.1"/>
    </source>
</evidence>
<evidence type="ECO:0000256" key="3">
    <source>
        <dbReference type="ARBA" id="ARBA00022692"/>
    </source>
</evidence>
<evidence type="ECO:0000256" key="1">
    <source>
        <dbReference type="ARBA" id="ARBA00004477"/>
    </source>
</evidence>
<evidence type="ECO:0000256" key="5">
    <source>
        <dbReference type="ARBA" id="ARBA00022989"/>
    </source>
</evidence>
<dbReference type="Pfam" id="PF05241">
    <property type="entry name" value="EBP"/>
    <property type="match status" value="1"/>
</dbReference>
<sequence length="172" mass="20290">MARSLTSRPIDILYLAFFIIHIPIVIFIDSFPLWPPALRMEWMKALRLYYIQTYKDFFFIDPPAWFGTYMWMELIYHLPLSLWAVPAIIRDDPKIPLHLLIYGCQTAVTTLTCISEYLSWPGYTSQEKLNLGYLYVPYLVLSVFMTVDMFRRLDRTLGLISMRFGNAGKKKQ</sequence>
<proteinExistence type="inferred from homology"/>
<feature type="transmembrane region" description="Helical" evidence="7">
    <location>
        <begin position="12"/>
        <end position="34"/>
    </location>
</feature>
<organism evidence="9">
    <name type="scientific">Eremomyces bilateralis CBS 781.70</name>
    <dbReference type="NCBI Taxonomy" id="1392243"/>
    <lineage>
        <taxon>Eukaryota</taxon>
        <taxon>Fungi</taxon>
        <taxon>Dikarya</taxon>
        <taxon>Ascomycota</taxon>
        <taxon>Pezizomycotina</taxon>
        <taxon>Dothideomycetes</taxon>
        <taxon>Dothideomycetes incertae sedis</taxon>
        <taxon>Eremomycetales</taxon>
        <taxon>Eremomycetaceae</taxon>
        <taxon>Eremomyces</taxon>
    </lineage>
</organism>
<evidence type="ECO:0000256" key="6">
    <source>
        <dbReference type="ARBA" id="ARBA00023136"/>
    </source>
</evidence>
<keyword evidence="3 7" id="KW-0812">Transmembrane</keyword>
<keyword evidence="5 7" id="KW-1133">Transmembrane helix</keyword>
<evidence type="ECO:0000256" key="2">
    <source>
        <dbReference type="ARBA" id="ARBA00009096"/>
    </source>
</evidence>
<dbReference type="RefSeq" id="XP_033534948.1">
    <property type="nucleotide sequence ID" value="XM_033677045.1"/>
</dbReference>
<feature type="transmembrane region" description="Helical" evidence="7">
    <location>
        <begin position="64"/>
        <end position="85"/>
    </location>
</feature>
<dbReference type="PANTHER" id="PTHR31204:SF1">
    <property type="entry name" value="SIGMA INTRACELLULAR RECEPTOR 2"/>
    <property type="match status" value="1"/>
</dbReference>
<protein>
    <recommendedName>
        <fullName evidence="7">Efficient mitochondria targeting-associated protein 19</fullName>
    </recommendedName>
</protein>
<dbReference type="PANTHER" id="PTHR31204">
    <property type="entry name" value="SIGMA INTRACELLULAR RECEPTOR 2"/>
    <property type="match status" value="1"/>
</dbReference>
<dbReference type="OrthoDB" id="433124at2759"/>
<dbReference type="Proteomes" id="UP000504638">
    <property type="component" value="Unplaced"/>
</dbReference>
<dbReference type="InterPro" id="IPR016964">
    <property type="entry name" value="Sigma2_recept"/>
</dbReference>
<evidence type="ECO:0000256" key="4">
    <source>
        <dbReference type="ARBA" id="ARBA00022824"/>
    </source>
</evidence>
<feature type="transmembrane region" description="Helical" evidence="7">
    <location>
        <begin position="132"/>
        <end position="150"/>
    </location>
</feature>
<evidence type="ECO:0000313" key="10">
    <source>
        <dbReference type="Proteomes" id="UP000504638"/>
    </source>
</evidence>
<dbReference type="InterPro" id="IPR033118">
    <property type="entry name" value="EXPERA"/>
</dbReference>
<evidence type="ECO:0000313" key="9">
    <source>
        <dbReference type="EMBL" id="KAF1813317.1"/>
    </source>
</evidence>
<gene>
    <name evidence="9 11" type="ORF">P152DRAFT_415194</name>
</gene>
<keyword evidence="10" id="KW-1185">Reference proteome</keyword>
<accession>A0A6G1G5H4</accession>
<dbReference type="GeneID" id="54417615"/>
<dbReference type="AlphaFoldDB" id="A0A6G1G5H4"/>
<name>A0A6G1G5H4_9PEZI</name>
<evidence type="ECO:0000259" key="8">
    <source>
        <dbReference type="PROSITE" id="PS51751"/>
    </source>
</evidence>
<dbReference type="GO" id="GO:0005789">
    <property type="term" value="C:endoplasmic reticulum membrane"/>
    <property type="evidence" value="ECO:0007669"/>
    <property type="project" value="UniProtKB-SubCell"/>
</dbReference>
<reference evidence="11" key="2">
    <citation type="submission" date="2020-04" db="EMBL/GenBank/DDBJ databases">
        <authorList>
            <consortium name="NCBI Genome Project"/>
        </authorList>
    </citation>
    <scope>NUCLEOTIDE SEQUENCE</scope>
    <source>
        <strain evidence="11">CBS 781.70</strain>
    </source>
</reference>
<keyword evidence="6 7" id="KW-0472">Membrane</keyword>
<evidence type="ECO:0000256" key="7">
    <source>
        <dbReference type="PIRNR" id="PIRNR031032"/>
    </source>
</evidence>
<reference evidence="9 11" key="1">
    <citation type="submission" date="2020-01" db="EMBL/GenBank/DDBJ databases">
        <authorList>
            <consortium name="DOE Joint Genome Institute"/>
            <person name="Haridas S."/>
            <person name="Albert R."/>
            <person name="Binder M."/>
            <person name="Bloem J."/>
            <person name="Labutti K."/>
            <person name="Salamov A."/>
            <person name="Andreopoulos B."/>
            <person name="Baker S.E."/>
            <person name="Barry K."/>
            <person name="Bills G."/>
            <person name="Bluhm B.H."/>
            <person name="Cannon C."/>
            <person name="Castanera R."/>
            <person name="Culley D.E."/>
            <person name="Daum C."/>
            <person name="Ezra D."/>
            <person name="Gonzalez J.B."/>
            <person name="Henrissat B."/>
            <person name="Kuo A."/>
            <person name="Liang C."/>
            <person name="Lipzen A."/>
            <person name="Lutzoni F."/>
            <person name="Magnuson J."/>
            <person name="Mondo S."/>
            <person name="Nolan M."/>
            <person name="Ohm R."/>
            <person name="Pangilinan J."/>
            <person name="Park H.-J."/>
            <person name="Ramirez L."/>
            <person name="Alfaro M."/>
            <person name="Sun H."/>
            <person name="Tritt A."/>
            <person name="Yoshinaga Y."/>
            <person name="Zwiers L.-H."/>
            <person name="Turgeon B.G."/>
            <person name="Goodwin S.B."/>
            <person name="Spatafora J.W."/>
            <person name="Crous P.W."/>
            <person name="Grigoriev I.V."/>
        </authorList>
    </citation>
    <scope>NUCLEOTIDE SEQUENCE</scope>
    <source>
        <strain evidence="9 11">CBS 781.70</strain>
    </source>
</reference>